<feature type="non-terminal residue" evidence="1">
    <location>
        <position position="238"/>
    </location>
</feature>
<dbReference type="EMBL" id="SNRW01023840">
    <property type="protein sequence ID" value="KAA6362697.1"/>
    <property type="molecule type" value="Genomic_DNA"/>
</dbReference>
<accession>A0A5J4TWR5</accession>
<reference evidence="1 2" key="1">
    <citation type="submission" date="2019-03" db="EMBL/GenBank/DDBJ databases">
        <title>Single cell metagenomics reveals metabolic interactions within the superorganism composed of flagellate Streblomastix strix and complex community of Bacteroidetes bacteria on its surface.</title>
        <authorList>
            <person name="Treitli S.C."/>
            <person name="Kolisko M."/>
            <person name="Husnik F."/>
            <person name="Keeling P."/>
            <person name="Hampl V."/>
        </authorList>
    </citation>
    <scope>NUCLEOTIDE SEQUENCE [LARGE SCALE GENOMIC DNA]</scope>
    <source>
        <strain evidence="1">ST1C</strain>
    </source>
</reference>
<evidence type="ECO:0000313" key="2">
    <source>
        <dbReference type="Proteomes" id="UP000324800"/>
    </source>
</evidence>
<dbReference type="Proteomes" id="UP000324800">
    <property type="component" value="Unassembled WGS sequence"/>
</dbReference>
<gene>
    <name evidence="1" type="ORF">EZS28_041776</name>
</gene>
<protein>
    <submittedName>
        <fullName evidence="1">Uncharacterized protein</fullName>
    </submittedName>
</protein>
<dbReference type="OrthoDB" id="2157854at2759"/>
<evidence type="ECO:0000313" key="1">
    <source>
        <dbReference type="EMBL" id="KAA6362697.1"/>
    </source>
</evidence>
<name>A0A5J4TWR5_9EUKA</name>
<organism evidence="1 2">
    <name type="scientific">Streblomastix strix</name>
    <dbReference type="NCBI Taxonomy" id="222440"/>
    <lineage>
        <taxon>Eukaryota</taxon>
        <taxon>Metamonada</taxon>
        <taxon>Preaxostyla</taxon>
        <taxon>Oxymonadida</taxon>
        <taxon>Streblomastigidae</taxon>
        <taxon>Streblomastix</taxon>
    </lineage>
</organism>
<sequence length="238" mass="27486">MYVGWTVQCVSLMQFGRIYQAGGLTSYFKCTSNNSKQKARDIIMSSDRYTDKGQLFRVKIKGHIDEKHINSHINLAPIWRKLTYNNSVEQIGEFMYNKMKSQGLTVDKPTTKLTSLLSTHNQFMCFTSYILWFLIDYCNLIIDDIDSIALFDKHLGFESFACTMMSKRQDAISQHNDTKSLYYKQILNSAFGGEGQNNAKFDKISLNNARYASIKQLNQCHKATRKFSDHIYNPDESL</sequence>
<comment type="caution">
    <text evidence="1">The sequence shown here is derived from an EMBL/GenBank/DDBJ whole genome shotgun (WGS) entry which is preliminary data.</text>
</comment>
<dbReference type="AlphaFoldDB" id="A0A5J4TWR5"/>
<proteinExistence type="predicted"/>